<dbReference type="AlphaFoldDB" id="A0A1F5RC30"/>
<dbReference type="EMBL" id="MFFM01000034">
    <property type="protein sequence ID" value="OGF11958.1"/>
    <property type="molecule type" value="Genomic_DNA"/>
</dbReference>
<accession>A0A1F5RC30</accession>
<protein>
    <recommendedName>
        <fullName evidence="1">Nucleotidyltransferase-like domain-containing protein</fullName>
    </recommendedName>
</protein>
<gene>
    <name evidence="2" type="ORF">A2024_02925</name>
</gene>
<evidence type="ECO:0000313" key="3">
    <source>
        <dbReference type="Proteomes" id="UP000177230"/>
    </source>
</evidence>
<dbReference type="Pfam" id="PF12281">
    <property type="entry name" value="NTP_transf_8"/>
    <property type="match status" value="1"/>
</dbReference>
<proteinExistence type="predicted"/>
<name>A0A1F5RC30_9BACT</name>
<organism evidence="2 3">
    <name type="scientific">Candidatus Edwardsbacteria bacterium GWF2_54_11</name>
    <dbReference type="NCBI Taxonomy" id="1817851"/>
    <lineage>
        <taxon>Bacteria</taxon>
        <taxon>Candidatus Edwardsiibacteriota</taxon>
    </lineage>
</organism>
<dbReference type="Proteomes" id="UP000177230">
    <property type="component" value="Unassembled WGS sequence"/>
</dbReference>
<dbReference type="InterPro" id="IPR058575">
    <property type="entry name" value="NTP_transf_8_dom"/>
</dbReference>
<sequence length="210" mass="24001">MERIIIVGSWCVYFYKNVYFDGKELMALRTNDVDVLLPKPLRVSPKIDLSKMLLEMGYQYIGARSGYGEKYAKAELEIEFLTHQAGAGRPKSNRFSDISINAQGLDFMNLLQANTINLTYKGKTIVLPKIEAFILQKMLVLKERSAEKREKDIRILQSLIDFVKTVPDLVGSFIALYNDFSKGWKTKVIKNAKNYVPELLELLNQPKGNN</sequence>
<reference evidence="2 3" key="1">
    <citation type="journal article" date="2016" name="Nat. Commun.">
        <title>Thousands of microbial genomes shed light on interconnected biogeochemical processes in an aquifer system.</title>
        <authorList>
            <person name="Anantharaman K."/>
            <person name="Brown C.T."/>
            <person name="Hug L.A."/>
            <person name="Sharon I."/>
            <person name="Castelle C.J."/>
            <person name="Probst A.J."/>
            <person name="Thomas B.C."/>
            <person name="Singh A."/>
            <person name="Wilkins M.J."/>
            <person name="Karaoz U."/>
            <person name="Brodie E.L."/>
            <person name="Williams K.H."/>
            <person name="Hubbard S.S."/>
            <person name="Banfield J.F."/>
        </authorList>
    </citation>
    <scope>NUCLEOTIDE SEQUENCE [LARGE SCALE GENOMIC DNA]</scope>
</reference>
<evidence type="ECO:0000313" key="2">
    <source>
        <dbReference type="EMBL" id="OGF11958.1"/>
    </source>
</evidence>
<feature type="domain" description="Nucleotidyltransferase-like" evidence="1">
    <location>
        <begin position="3"/>
        <end position="164"/>
    </location>
</feature>
<evidence type="ECO:0000259" key="1">
    <source>
        <dbReference type="Pfam" id="PF12281"/>
    </source>
</evidence>
<comment type="caution">
    <text evidence="2">The sequence shown here is derived from an EMBL/GenBank/DDBJ whole genome shotgun (WGS) entry which is preliminary data.</text>
</comment>